<dbReference type="PROSITE" id="PS51898">
    <property type="entry name" value="TYR_RECOMBINASE"/>
    <property type="match status" value="1"/>
</dbReference>
<dbReference type="InterPro" id="IPR013762">
    <property type="entry name" value="Integrase-like_cat_sf"/>
</dbReference>
<feature type="domain" description="Tyr recombinase" evidence="5">
    <location>
        <begin position="74"/>
        <end position="243"/>
    </location>
</feature>
<dbReference type="GO" id="GO:0003677">
    <property type="term" value="F:DNA binding"/>
    <property type="evidence" value="ECO:0007669"/>
    <property type="project" value="UniProtKB-KW"/>
</dbReference>
<name>A0A378N832_MANHA</name>
<evidence type="ECO:0000313" key="7">
    <source>
        <dbReference type="Proteomes" id="UP000254802"/>
    </source>
</evidence>
<gene>
    <name evidence="6" type="primary">intA_7</name>
    <name evidence="6" type="ORF">NCTC10638_03129</name>
</gene>
<dbReference type="Proteomes" id="UP000254802">
    <property type="component" value="Unassembled WGS sequence"/>
</dbReference>
<dbReference type="Gene3D" id="1.10.150.130">
    <property type="match status" value="1"/>
</dbReference>
<evidence type="ECO:0000313" key="6">
    <source>
        <dbReference type="EMBL" id="STY63956.1"/>
    </source>
</evidence>
<dbReference type="InterPro" id="IPR002104">
    <property type="entry name" value="Integrase_catalytic"/>
</dbReference>
<dbReference type="CDD" id="cd00801">
    <property type="entry name" value="INT_P4_C"/>
    <property type="match status" value="1"/>
</dbReference>
<proteinExistence type="inferred from homology"/>
<dbReference type="PANTHER" id="PTHR30629">
    <property type="entry name" value="PROPHAGE INTEGRASE"/>
    <property type="match status" value="1"/>
</dbReference>
<dbReference type="SUPFAM" id="SSF56349">
    <property type="entry name" value="DNA breaking-rejoining enzymes"/>
    <property type="match status" value="1"/>
</dbReference>
<evidence type="ECO:0000256" key="1">
    <source>
        <dbReference type="ARBA" id="ARBA00008857"/>
    </source>
</evidence>
<comment type="similarity">
    <text evidence="1">Belongs to the 'phage' integrase family.</text>
</comment>
<dbReference type="Pfam" id="PF00589">
    <property type="entry name" value="Phage_integrase"/>
    <property type="match status" value="1"/>
</dbReference>
<keyword evidence="3" id="KW-0238">DNA-binding</keyword>
<organism evidence="6 7">
    <name type="scientific">Mannheimia haemolytica</name>
    <name type="common">Pasteurella haemolytica</name>
    <dbReference type="NCBI Taxonomy" id="75985"/>
    <lineage>
        <taxon>Bacteria</taxon>
        <taxon>Pseudomonadati</taxon>
        <taxon>Pseudomonadota</taxon>
        <taxon>Gammaproteobacteria</taxon>
        <taxon>Pasteurellales</taxon>
        <taxon>Pasteurellaceae</taxon>
        <taxon>Mannheimia</taxon>
    </lineage>
</organism>
<dbReference type="InterPro" id="IPR050808">
    <property type="entry name" value="Phage_Integrase"/>
</dbReference>
<dbReference type="AlphaFoldDB" id="A0A378N832"/>
<dbReference type="PANTHER" id="PTHR30629:SF6">
    <property type="entry name" value="PROPHAGE INTEGRASE INTA-RELATED"/>
    <property type="match status" value="1"/>
</dbReference>
<dbReference type="InterPro" id="IPR010998">
    <property type="entry name" value="Integrase_recombinase_N"/>
</dbReference>
<dbReference type="EMBL" id="UGPN01000002">
    <property type="protein sequence ID" value="STY63956.1"/>
    <property type="molecule type" value="Genomic_DNA"/>
</dbReference>
<reference evidence="6 7" key="1">
    <citation type="submission" date="2018-06" db="EMBL/GenBank/DDBJ databases">
        <authorList>
            <consortium name="Pathogen Informatics"/>
            <person name="Doyle S."/>
        </authorList>
    </citation>
    <scope>NUCLEOTIDE SEQUENCE [LARGE SCALE GENOMIC DNA]</scope>
    <source>
        <strain evidence="6 7">NCTC10638</strain>
    </source>
</reference>
<keyword evidence="2" id="KW-0229">DNA integration</keyword>
<evidence type="ECO:0000256" key="3">
    <source>
        <dbReference type="ARBA" id="ARBA00023125"/>
    </source>
</evidence>
<dbReference type="Gene3D" id="1.10.443.10">
    <property type="entry name" value="Intergrase catalytic core"/>
    <property type="match status" value="1"/>
</dbReference>
<dbReference type="InterPro" id="IPR011010">
    <property type="entry name" value="DNA_brk_join_enz"/>
</dbReference>
<keyword evidence="4" id="KW-0233">DNA recombination</keyword>
<dbReference type="GO" id="GO:0006310">
    <property type="term" value="P:DNA recombination"/>
    <property type="evidence" value="ECO:0007669"/>
    <property type="project" value="UniProtKB-KW"/>
</dbReference>
<evidence type="ECO:0000256" key="2">
    <source>
        <dbReference type="ARBA" id="ARBA00022908"/>
    </source>
</evidence>
<accession>A0A378N832</accession>
<sequence>MKSIFCLADYSIPNITPKLVINALEPAKEKGIGDTLKRAIRLLNEVMNFAVNADVIEFNKCQNVGSNFSVAKSEHNPTIHPKELPQFLAALRDYNLSFQTKMLIKWQLLTMTRSREASETLWSEIDLEAKTWTISAERMKMKRPHVIPLSRQAVEILERMRKITGNSPFVFQSEMKPRQPMNSQTANRAIGLLGYAGTLTAHGMRSIASTYLNEQLVNYDVVEACLAHVIKDQTERLITVLII</sequence>
<dbReference type="GO" id="GO:0015074">
    <property type="term" value="P:DNA integration"/>
    <property type="evidence" value="ECO:0007669"/>
    <property type="project" value="UniProtKB-KW"/>
</dbReference>
<evidence type="ECO:0000259" key="5">
    <source>
        <dbReference type="PROSITE" id="PS51898"/>
    </source>
</evidence>
<protein>
    <submittedName>
        <fullName evidence="6">Prophage CP4-57 integrase</fullName>
    </submittedName>
</protein>
<evidence type="ECO:0000256" key="4">
    <source>
        <dbReference type="ARBA" id="ARBA00023172"/>
    </source>
</evidence>